<accession>A0ABR0RB41</accession>
<dbReference type="SMART" id="SM00724">
    <property type="entry name" value="TLC"/>
    <property type="match status" value="1"/>
</dbReference>
<dbReference type="GeneID" id="90003555"/>
<keyword evidence="3 6" id="KW-1133">Transmembrane helix</keyword>
<feature type="transmembrane region" description="Helical" evidence="6">
    <location>
        <begin position="200"/>
        <end position="220"/>
    </location>
</feature>
<dbReference type="PANTHER" id="PTHR13439:SF66">
    <property type="entry name" value="BCDNA.GH12326"/>
    <property type="match status" value="1"/>
</dbReference>
<organism evidence="8 9">
    <name type="scientific">Knufia obscura</name>
    <dbReference type="NCBI Taxonomy" id="1635080"/>
    <lineage>
        <taxon>Eukaryota</taxon>
        <taxon>Fungi</taxon>
        <taxon>Dikarya</taxon>
        <taxon>Ascomycota</taxon>
        <taxon>Pezizomycotina</taxon>
        <taxon>Eurotiomycetes</taxon>
        <taxon>Chaetothyriomycetidae</taxon>
        <taxon>Chaetothyriales</taxon>
        <taxon>Trichomeriaceae</taxon>
        <taxon>Knufia</taxon>
    </lineage>
</organism>
<dbReference type="PROSITE" id="PS50922">
    <property type="entry name" value="TLC"/>
    <property type="match status" value="1"/>
</dbReference>
<feature type="domain" description="TLC" evidence="7">
    <location>
        <begin position="33"/>
        <end position="269"/>
    </location>
</feature>
<dbReference type="InterPro" id="IPR050846">
    <property type="entry name" value="TLCD"/>
</dbReference>
<sequence length="269" mass="30020">MPQPTYSPYVVVGLSTATYGAVLWSLYEKQQPHSSLRALVKTISAGHSIVATCLTIASLSQPWTILPGSLKAGSIDSADRLDDSRNPLISGKNSLANFITAWEAGYLIYDTGAMFLESLAKDRSRGYYSASIRLLRGSPVFVAHHALLIASLLWLQTYVAVGREKGLQIIMAFFLMNASNPLLHLRWWRKKSTGRSDVRVDTALAVIFAATRFGSVYWVMQKYGQYHDFGAWEAFRRQRLECQAGTGLLTGLNAVWWVGLVMQILRRKK</sequence>
<evidence type="ECO:0000313" key="8">
    <source>
        <dbReference type="EMBL" id="KAK5937488.1"/>
    </source>
</evidence>
<dbReference type="Proteomes" id="UP001334248">
    <property type="component" value="Unassembled WGS sequence"/>
</dbReference>
<feature type="transmembrane region" description="Helical" evidence="6">
    <location>
        <begin position="134"/>
        <end position="155"/>
    </location>
</feature>
<evidence type="ECO:0000259" key="7">
    <source>
        <dbReference type="PROSITE" id="PS50922"/>
    </source>
</evidence>
<dbReference type="EMBL" id="JAVHJV010000016">
    <property type="protein sequence ID" value="KAK5937488.1"/>
    <property type="molecule type" value="Genomic_DNA"/>
</dbReference>
<reference evidence="8 9" key="1">
    <citation type="journal article" date="2023" name="Res Sq">
        <title>Genomic and morphological characterization of Knufia obscura isolated from the Mars 2020 spacecraft assembly facility.</title>
        <authorList>
            <person name="Chander A.M."/>
            <person name="Teixeira M.M."/>
            <person name="Singh N.K."/>
            <person name="Williams M.P."/>
            <person name="Parker C.W."/>
            <person name="Leo P."/>
            <person name="Stajich J.E."/>
            <person name="Torok T."/>
            <person name="Tighe S."/>
            <person name="Mason C.E."/>
            <person name="Venkateswaran K."/>
        </authorList>
    </citation>
    <scope>NUCLEOTIDE SEQUENCE [LARGE SCALE GENOMIC DNA]</scope>
    <source>
        <strain evidence="8 9">CCFEE 5817</strain>
    </source>
</reference>
<comment type="subcellular location">
    <subcellularLocation>
        <location evidence="1">Membrane</location>
        <topology evidence="1">Multi-pass membrane protein</topology>
    </subcellularLocation>
</comment>
<keyword evidence="9" id="KW-1185">Reference proteome</keyword>
<evidence type="ECO:0000256" key="2">
    <source>
        <dbReference type="ARBA" id="ARBA00022692"/>
    </source>
</evidence>
<comment type="caution">
    <text evidence="8">The sequence shown here is derived from an EMBL/GenBank/DDBJ whole genome shotgun (WGS) entry which is preliminary data.</text>
</comment>
<gene>
    <name evidence="8" type="ORF">PMZ80_010106</name>
</gene>
<dbReference type="RefSeq" id="XP_064725578.1">
    <property type="nucleotide sequence ID" value="XM_064878499.1"/>
</dbReference>
<protein>
    <recommendedName>
        <fullName evidence="7">TLC domain-containing protein</fullName>
    </recommendedName>
</protein>
<evidence type="ECO:0000256" key="4">
    <source>
        <dbReference type="ARBA" id="ARBA00023136"/>
    </source>
</evidence>
<keyword evidence="2 5" id="KW-0812">Transmembrane</keyword>
<evidence type="ECO:0000313" key="9">
    <source>
        <dbReference type="Proteomes" id="UP001334248"/>
    </source>
</evidence>
<dbReference type="Pfam" id="PF03798">
    <property type="entry name" value="TRAM_LAG1_CLN8"/>
    <property type="match status" value="1"/>
</dbReference>
<dbReference type="PANTHER" id="PTHR13439">
    <property type="entry name" value="CT120 PROTEIN"/>
    <property type="match status" value="1"/>
</dbReference>
<dbReference type="InterPro" id="IPR006634">
    <property type="entry name" value="TLC-dom"/>
</dbReference>
<evidence type="ECO:0000256" key="3">
    <source>
        <dbReference type="ARBA" id="ARBA00022989"/>
    </source>
</evidence>
<evidence type="ECO:0000256" key="1">
    <source>
        <dbReference type="ARBA" id="ARBA00004141"/>
    </source>
</evidence>
<proteinExistence type="predicted"/>
<feature type="transmembrane region" description="Helical" evidence="6">
    <location>
        <begin position="167"/>
        <end position="188"/>
    </location>
</feature>
<evidence type="ECO:0000256" key="6">
    <source>
        <dbReference type="SAM" id="Phobius"/>
    </source>
</evidence>
<feature type="transmembrane region" description="Helical" evidence="6">
    <location>
        <begin position="244"/>
        <end position="265"/>
    </location>
</feature>
<feature type="transmembrane region" description="Helical" evidence="6">
    <location>
        <begin position="6"/>
        <end position="27"/>
    </location>
</feature>
<keyword evidence="4 5" id="KW-0472">Membrane</keyword>
<evidence type="ECO:0000256" key="5">
    <source>
        <dbReference type="PROSITE-ProRule" id="PRU00205"/>
    </source>
</evidence>
<name>A0ABR0RB41_9EURO</name>